<name>A0ACB9P7C1_BAUVA</name>
<evidence type="ECO:0000313" key="1">
    <source>
        <dbReference type="EMBL" id="KAI4344216.1"/>
    </source>
</evidence>
<protein>
    <submittedName>
        <fullName evidence="1">Uncharacterized protein</fullName>
    </submittedName>
</protein>
<gene>
    <name evidence="1" type="ORF">L6164_011467</name>
</gene>
<sequence>MDWFSWLSRTKLDPPLICHYGLIFSRNQLQLEDATYFDHEFLQSMGISIGKHRLEILKLAKKEINGGHPRKLSGVVNKCLKKCASILVFCQDTAVKDMRHVPKGRRKQGIQKRVHRTRTRALSGHLDGRMQERFRMAHTNRNPKIPRTVDGRSPEK</sequence>
<reference evidence="1 2" key="1">
    <citation type="journal article" date="2022" name="DNA Res.">
        <title>Chromosomal-level genome assembly of the orchid tree Bauhinia variegata (Leguminosae; Cercidoideae) supports the allotetraploid origin hypothesis of Bauhinia.</title>
        <authorList>
            <person name="Zhong Y."/>
            <person name="Chen Y."/>
            <person name="Zheng D."/>
            <person name="Pang J."/>
            <person name="Liu Y."/>
            <person name="Luo S."/>
            <person name="Meng S."/>
            <person name="Qian L."/>
            <person name="Wei D."/>
            <person name="Dai S."/>
            <person name="Zhou R."/>
        </authorList>
    </citation>
    <scope>NUCLEOTIDE SEQUENCE [LARGE SCALE GENOMIC DNA]</scope>
    <source>
        <strain evidence="1">BV-YZ2020</strain>
    </source>
</reference>
<organism evidence="1 2">
    <name type="scientific">Bauhinia variegata</name>
    <name type="common">Purple orchid tree</name>
    <name type="synonym">Phanera variegata</name>
    <dbReference type="NCBI Taxonomy" id="167791"/>
    <lineage>
        <taxon>Eukaryota</taxon>
        <taxon>Viridiplantae</taxon>
        <taxon>Streptophyta</taxon>
        <taxon>Embryophyta</taxon>
        <taxon>Tracheophyta</taxon>
        <taxon>Spermatophyta</taxon>
        <taxon>Magnoliopsida</taxon>
        <taxon>eudicotyledons</taxon>
        <taxon>Gunneridae</taxon>
        <taxon>Pentapetalae</taxon>
        <taxon>rosids</taxon>
        <taxon>fabids</taxon>
        <taxon>Fabales</taxon>
        <taxon>Fabaceae</taxon>
        <taxon>Cercidoideae</taxon>
        <taxon>Cercideae</taxon>
        <taxon>Bauhiniinae</taxon>
        <taxon>Bauhinia</taxon>
    </lineage>
</organism>
<dbReference type="Proteomes" id="UP000828941">
    <property type="component" value="Chromosome 5"/>
</dbReference>
<evidence type="ECO:0000313" key="2">
    <source>
        <dbReference type="Proteomes" id="UP000828941"/>
    </source>
</evidence>
<proteinExistence type="predicted"/>
<comment type="caution">
    <text evidence="1">The sequence shown here is derived from an EMBL/GenBank/DDBJ whole genome shotgun (WGS) entry which is preliminary data.</text>
</comment>
<accession>A0ACB9P7C1</accession>
<keyword evidence="2" id="KW-1185">Reference proteome</keyword>
<dbReference type="EMBL" id="CM039430">
    <property type="protein sequence ID" value="KAI4344216.1"/>
    <property type="molecule type" value="Genomic_DNA"/>
</dbReference>